<evidence type="ECO:0000256" key="1">
    <source>
        <dbReference type="SAM" id="MobiDB-lite"/>
    </source>
</evidence>
<evidence type="ECO:0000313" key="4">
    <source>
        <dbReference type="RefSeq" id="XP_072618639.1"/>
    </source>
</evidence>
<keyword evidence="3" id="KW-1185">Reference proteome</keyword>
<dbReference type="RefSeq" id="XP_072618639.1">
    <property type="nucleotide sequence ID" value="XM_072762538.1"/>
</dbReference>
<dbReference type="PANTHER" id="PTHR23093">
    <property type="entry name" value="SIMILAR TO CHROMOSOME 3 OPEN READING FRAME 20"/>
    <property type="match status" value="1"/>
</dbReference>
<evidence type="ECO:0000259" key="2">
    <source>
        <dbReference type="Pfam" id="PF14977"/>
    </source>
</evidence>
<feature type="compositionally biased region" description="Acidic residues" evidence="1">
    <location>
        <begin position="30"/>
        <end position="40"/>
    </location>
</feature>
<organism evidence="3 4">
    <name type="scientific">Vulpes vulpes</name>
    <name type="common">Red fox</name>
    <dbReference type="NCBI Taxonomy" id="9627"/>
    <lineage>
        <taxon>Eukaryota</taxon>
        <taxon>Metazoa</taxon>
        <taxon>Chordata</taxon>
        <taxon>Craniata</taxon>
        <taxon>Vertebrata</taxon>
        <taxon>Euteleostomi</taxon>
        <taxon>Mammalia</taxon>
        <taxon>Eutheria</taxon>
        <taxon>Laurasiatheria</taxon>
        <taxon>Carnivora</taxon>
        <taxon>Caniformia</taxon>
        <taxon>Canidae</taxon>
        <taxon>Vulpes</taxon>
    </lineage>
</organism>
<feature type="compositionally biased region" description="Polar residues" evidence="1">
    <location>
        <begin position="140"/>
        <end position="153"/>
    </location>
</feature>
<feature type="region of interest" description="Disordered" evidence="1">
    <location>
        <begin position="1"/>
        <end position="58"/>
    </location>
</feature>
<feature type="compositionally biased region" description="Polar residues" evidence="1">
    <location>
        <begin position="1"/>
        <end position="12"/>
    </location>
</feature>
<dbReference type="Proteomes" id="UP001652641">
    <property type="component" value="Chromosome 6"/>
</dbReference>
<feature type="region of interest" description="Disordered" evidence="1">
    <location>
        <begin position="140"/>
        <end position="165"/>
    </location>
</feature>
<feature type="compositionally biased region" description="Low complexity" evidence="1">
    <location>
        <begin position="19"/>
        <end position="29"/>
    </location>
</feature>
<sequence length="641" mass="74457">MSAENNPSSRETSPPYEPSTSQYSTQTLSSEEEDKEEDENSERKSLSPEHNEYLEDGEYLEEEILLEEDEYLEEEKFLEGNTYLYESEYLKERKHLQEKKLLEEKEFLLEKYLEDEFKSMSSYQTLPHLTTRSVVTGPSKGTTLSAVPPSTSELPYESLYSDSTPSTSYVQRDGDLLAWQNQSTQTEWIYETPTKSRLKAQEISRISLSSLKSGSEVYAIPDTSHEEENVLDFVTKESFWDDLLNEPIDSLEAEGLDDKLFSSSYQAVFRTMLKEMAARKELEEDIDVPLTGILESETRRKLGILLKKNFGNYRETILWIMKKREHLLNARTTNTSTFTLQLWNQPPQIRAAVTEVKKSRPVVVRPKKKVEIDTEWIQSTIKVSMAVQWCFYFVHHALNRDSEPLCTFYKLIFSSQVHAHDGKLILYPSETVFQVLLPDGSGQIHYPSGRLAMLILSTKDREYTYIILDDSEERYVRALINNCGHATFYDENGEIWLSMSQNLGYYFPKGKHQKAWNWWNLTLHVHAPPVQSISLKINRYIKVQIRSQDKIAFCFRHQKKHVCLNLGTKYKFIMPEVLSEMRQKAILEVECGSTARKIQILLGKMSRILNFLTIPDLEKFIEDAQIVPVQHLDLKNPHLPE</sequence>
<feature type="compositionally biased region" description="Basic and acidic residues" evidence="1">
    <location>
        <begin position="41"/>
        <end position="53"/>
    </location>
</feature>
<dbReference type="InterPro" id="IPR029281">
    <property type="entry name" value="FAM194_C"/>
</dbReference>
<dbReference type="Pfam" id="PF14977">
    <property type="entry name" value="FAM194"/>
    <property type="match status" value="1"/>
</dbReference>
<dbReference type="GeneID" id="112933937"/>
<name>A0ABM5AV24_VULVU</name>
<feature type="domain" description="FAM194 C-terminal" evidence="2">
    <location>
        <begin position="420"/>
        <end position="620"/>
    </location>
</feature>
<proteinExistence type="predicted"/>
<gene>
    <name evidence="4" type="primary">ERICH6B</name>
</gene>
<accession>A0ABM5AV24</accession>
<reference evidence="4" key="1">
    <citation type="submission" date="2025-08" db="UniProtKB">
        <authorList>
            <consortium name="RefSeq"/>
        </authorList>
    </citation>
    <scope>IDENTIFICATION</scope>
    <source>
        <tissue evidence="4">Cell line</tissue>
    </source>
</reference>
<protein>
    <submittedName>
        <fullName evidence="4">Glutamate-rich protein 6B</fullName>
    </submittedName>
</protein>
<evidence type="ECO:0000313" key="3">
    <source>
        <dbReference type="Proteomes" id="UP001652641"/>
    </source>
</evidence>
<dbReference type="PANTHER" id="PTHR23093:SF17">
    <property type="entry name" value="GLUTAMATE-RICH PROTEIN 6B"/>
    <property type="match status" value="1"/>
</dbReference>